<feature type="coiled-coil region" evidence="1">
    <location>
        <begin position="61"/>
        <end position="106"/>
    </location>
</feature>
<protein>
    <submittedName>
        <fullName evidence="3">Uncharacterized protein</fullName>
    </submittedName>
</protein>
<feature type="compositionally biased region" description="Basic and acidic residues" evidence="2">
    <location>
        <begin position="159"/>
        <end position="211"/>
    </location>
</feature>
<feature type="compositionally biased region" description="Basic and acidic residues" evidence="2">
    <location>
        <begin position="239"/>
        <end position="252"/>
    </location>
</feature>
<evidence type="ECO:0000256" key="2">
    <source>
        <dbReference type="SAM" id="MobiDB-lite"/>
    </source>
</evidence>
<dbReference type="Proteomes" id="UP000324800">
    <property type="component" value="Unassembled WGS sequence"/>
</dbReference>
<comment type="caution">
    <text evidence="3">The sequence shown here is derived from an EMBL/GenBank/DDBJ whole genome shotgun (WGS) entry which is preliminary data.</text>
</comment>
<feature type="region of interest" description="Disordered" evidence="2">
    <location>
        <begin position="159"/>
        <end position="252"/>
    </location>
</feature>
<name>A0A5J4U7V9_9EUKA</name>
<reference evidence="3 4" key="1">
    <citation type="submission" date="2019-03" db="EMBL/GenBank/DDBJ databases">
        <title>Single cell metagenomics reveals metabolic interactions within the superorganism composed of flagellate Streblomastix strix and complex community of Bacteroidetes bacteria on its surface.</title>
        <authorList>
            <person name="Treitli S.C."/>
            <person name="Kolisko M."/>
            <person name="Husnik F."/>
            <person name="Keeling P."/>
            <person name="Hampl V."/>
        </authorList>
    </citation>
    <scope>NUCLEOTIDE SEQUENCE [LARGE SCALE GENOMIC DNA]</scope>
    <source>
        <strain evidence="3">ST1C</strain>
    </source>
</reference>
<dbReference type="AlphaFoldDB" id="A0A5J4U7V9"/>
<organism evidence="3 4">
    <name type="scientific">Streblomastix strix</name>
    <dbReference type="NCBI Taxonomy" id="222440"/>
    <lineage>
        <taxon>Eukaryota</taxon>
        <taxon>Metamonada</taxon>
        <taxon>Preaxostyla</taxon>
        <taxon>Oxymonadida</taxon>
        <taxon>Streblomastigidae</taxon>
        <taxon>Streblomastix</taxon>
    </lineage>
</organism>
<accession>A0A5J4U7V9</accession>
<dbReference type="EMBL" id="SNRW01019331">
    <property type="protein sequence ID" value="KAA6366489.1"/>
    <property type="molecule type" value="Genomic_DNA"/>
</dbReference>
<keyword evidence="1" id="KW-0175">Coiled coil</keyword>
<feature type="non-terminal residue" evidence="3">
    <location>
        <position position="252"/>
    </location>
</feature>
<sequence>MKLELQEEKSSRIALEVKFKAEQKEKEKLKDECLEKEIWRQEADIHLFKERESKEINIKRAQKAEKQIADQTEKIQDLEHETKIMTEEYMNQKQRAENEQMRSNEQGKRWMENEIEKGKLFGENQRLKREKERFVSWMVRLNEKFGESVVKKEIEEYEREKKLIDEKNQSTENEKQKLTELEQTKQKDKLKDQEKQNKKEQQQEKQKEKAKINIGEIQLSSIKEDEEDQNEKGNQNETNLDKDQLPNSSREG</sequence>
<evidence type="ECO:0000313" key="4">
    <source>
        <dbReference type="Proteomes" id="UP000324800"/>
    </source>
</evidence>
<evidence type="ECO:0000256" key="1">
    <source>
        <dbReference type="SAM" id="Coils"/>
    </source>
</evidence>
<gene>
    <name evidence="3" type="ORF">EZS28_037985</name>
</gene>
<evidence type="ECO:0000313" key="3">
    <source>
        <dbReference type="EMBL" id="KAA6366489.1"/>
    </source>
</evidence>
<proteinExistence type="predicted"/>